<dbReference type="Gene3D" id="3.40.220.10">
    <property type="entry name" value="Leucine Aminopeptidase, subunit E, domain 1"/>
    <property type="match status" value="1"/>
</dbReference>
<sequence>MSTSNKVQILEGDVLTCSADAIVQQINCVTTKSHGLSALIASTFPYANIYAHRIPRKQRESLRSSEKGNTALHRSNPGDCIVCSDPEKKQRDVICITGQLAPGKPGYWCKAYHIDVKEDTAEKRQEYFKQGLDKLVIYMTSSMVTPYLKIAFPWQIGCGLAGGTWIRYQSMIEQFAKNLYEHEKTRDTQIYIIKLIN</sequence>
<evidence type="ECO:0008006" key="2">
    <source>
        <dbReference type="Google" id="ProtNLM"/>
    </source>
</evidence>
<evidence type="ECO:0000313" key="1">
    <source>
        <dbReference type="EMBL" id="AYV87025.1"/>
    </source>
</evidence>
<dbReference type="SUPFAM" id="SSF52949">
    <property type="entry name" value="Macro domain-like"/>
    <property type="match status" value="1"/>
</dbReference>
<protein>
    <recommendedName>
        <fullName evidence="2">Macro domain-containing protein</fullName>
    </recommendedName>
</protein>
<dbReference type="InterPro" id="IPR050892">
    <property type="entry name" value="ADP-ribose_metab_enzymes"/>
</dbReference>
<dbReference type="InterPro" id="IPR043472">
    <property type="entry name" value="Macro_dom-like"/>
</dbReference>
<accession>A0A3G5AII8</accession>
<dbReference type="PANTHER" id="PTHR12521">
    <property type="entry name" value="PROTEIN C6ORF130"/>
    <property type="match status" value="1"/>
</dbReference>
<dbReference type="EMBL" id="MK072525">
    <property type="protein sequence ID" value="AYV87025.1"/>
    <property type="molecule type" value="Genomic_DNA"/>
</dbReference>
<gene>
    <name evidence="1" type="ORF">Sylvanvirus19_8</name>
</gene>
<organism evidence="1">
    <name type="scientific">Sylvanvirus sp</name>
    <dbReference type="NCBI Taxonomy" id="2487774"/>
    <lineage>
        <taxon>Viruses</taxon>
    </lineage>
</organism>
<proteinExistence type="predicted"/>
<dbReference type="GO" id="GO:0140291">
    <property type="term" value="P:peptidyl-glutamate ADP-deribosylation"/>
    <property type="evidence" value="ECO:0007669"/>
    <property type="project" value="TreeGrafter"/>
</dbReference>
<dbReference type="PANTHER" id="PTHR12521:SF0">
    <property type="entry name" value="ADP-RIBOSE GLYCOHYDROLASE OARD1"/>
    <property type="match status" value="1"/>
</dbReference>
<name>A0A3G5AII8_9VIRU</name>
<reference evidence="1" key="1">
    <citation type="submission" date="2018-10" db="EMBL/GenBank/DDBJ databases">
        <title>Hidden diversity of soil giant viruses.</title>
        <authorList>
            <person name="Schulz F."/>
            <person name="Alteio L."/>
            <person name="Goudeau D."/>
            <person name="Ryan E.M."/>
            <person name="Malmstrom R.R."/>
            <person name="Blanchard J."/>
            <person name="Woyke T."/>
        </authorList>
    </citation>
    <scope>NUCLEOTIDE SEQUENCE</scope>
    <source>
        <strain evidence="1">SYV1</strain>
    </source>
</reference>